<dbReference type="EMBL" id="CP047045">
    <property type="protein sequence ID" value="QGZ93613.1"/>
    <property type="molecule type" value="Genomic_DNA"/>
</dbReference>
<accession>A0A6I6MR05</accession>
<dbReference type="InterPro" id="IPR015943">
    <property type="entry name" value="WD40/YVTN_repeat-like_dom_sf"/>
</dbReference>
<dbReference type="Gene3D" id="2.130.10.10">
    <property type="entry name" value="YVTN repeat-like/Quinoprotein amine dehydrogenase"/>
    <property type="match status" value="1"/>
</dbReference>
<organism evidence="2 3">
    <name type="scientific">Terricaulis silvestris</name>
    <dbReference type="NCBI Taxonomy" id="2686094"/>
    <lineage>
        <taxon>Bacteria</taxon>
        <taxon>Pseudomonadati</taxon>
        <taxon>Pseudomonadota</taxon>
        <taxon>Alphaproteobacteria</taxon>
        <taxon>Caulobacterales</taxon>
        <taxon>Caulobacteraceae</taxon>
        <taxon>Terricaulis</taxon>
    </lineage>
</organism>
<dbReference type="Proteomes" id="UP000431269">
    <property type="component" value="Chromosome"/>
</dbReference>
<dbReference type="RefSeq" id="WP_158764611.1">
    <property type="nucleotide sequence ID" value="NZ_CP047045.1"/>
</dbReference>
<dbReference type="SUPFAM" id="SSF82171">
    <property type="entry name" value="DPP6 N-terminal domain-like"/>
    <property type="match status" value="1"/>
</dbReference>
<sequence length="1027" mass="114243">MTIRGLLYGLALTTLVSAGAAQAQTNAPAAPSPLQAAPPTETIVGVPPDPPLPPAPEPETVVPSRAPDDIPLIDLSRIETEDLRLLYFAPAETYLTPYVGRSFENALAYHERMFEWQPWDQSTLLLKDFSDYGNAAARASPNNALLLDIAPLSLSYETFSPGERFFTLTNHEVSHVATMDVWNDRDAFWRRAFGGKPMAVQEHPESILYNYLATPRVNVPRWYLEGSAVFLETWMAGGFGRAQGAYDEMVFRSMVRDDAHFYSPVGLESEGIFVDFQVGVNDYLYGTRFFSYLALTYSPERVIEWLRRGPESEAYYASQFEQVFGKPLNDAWRDWIAWEHTFQQANLASVQAFPPTEATPLSPRALGSVSRTFVEANTGALIGGFRYPGVIAHLGVLTPESGDIRRLTDIKGAMLYRVTSLAYDPQSNTAWYTADNYAYRDIIEVDIATGRERMVLHDGRIGDIVFNPEDRSLWGLRHLNGFATLVRLPPPYDRWNQIYTFPFGRVPFDLDISSDGALLSASIGEVNGDQSVQVFRVADLQQSEAPQAIATLSLGASTPEGFVFSPDGRYLYGSAYYTGVSNIYRFEIATQAIEAVSNASTGFFRPIPQADGSLIVFEYTGDGFRPARIQPTPLQDLGAITFLGAEIAERHPVVTTWGVGSPSSVPLDELITERGRYVPRDEMRLGAAYPVVEGYRGYTAFGYTATFEDPLQFSQLHATLTYTPDSPLDDQDWHFDLAYQTLRWKFRYWHNDADFYDLFGPTERSRAGDAAIVGYHRALIYDTPRQLDLSVEAAYYTGLDTLPTAQEVETQFDSLGTVSAELNYTNTTRSLGAVDHERGWRWNLAAGADHANGETFPSVRGGIDFGVPLPLNNSSVWLYTAAGTVGGERDSPLGSFYLGAFGNNYVDDREVKRYREFDSFPGFDINEIDARSFVRSVAEVNLPPIRFEDIGIPSIFLSSMRPALFAGALEADPAKGDRRSLQTVGVQTDWNFTIAHRLPMVFSLGYAEGFEDGENRGSEVLISLKIM</sequence>
<keyword evidence="1" id="KW-0732">Signal</keyword>
<dbReference type="AlphaFoldDB" id="A0A6I6MR05"/>
<evidence type="ECO:0000313" key="2">
    <source>
        <dbReference type="EMBL" id="QGZ93613.1"/>
    </source>
</evidence>
<name>A0A6I6MR05_9CAUL</name>
<feature type="signal peptide" evidence="1">
    <location>
        <begin position="1"/>
        <end position="23"/>
    </location>
</feature>
<proteinExistence type="predicted"/>
<evidence type="ECO:0000256" key="1">
    <source>
        <dbReference type="SAM" id="SignalP"/>
    </source>
</evidence>
<gene>
    <name evidence="2" type="ORF">DSM104635_00425</name>
</gene>
<evidence type="ECO:0000313" key="3">
    <source>
        <dbReference type="Proteomes" id="UP000431269"/>
    </source>
</evidence>
<reference evidence="3" key="1">
    <citation type="submission" date="2019-12" db="EMBL/GenBank/DDBJ databases">
        <title>Complete genome of Terracaulis silvestris 0127_4.</title>
        <authorList>
            <person name="Vieira S."/>
            <person name="Riedel T."/>
            <person name="Sproer C."/>
            <person name="Pascual J."/>
            <person name="Boedeker C."/>
            <person name="Overmann J."/>
        </authorList>
    </citation>
    <scope>NUCLEOTIDE SEQUENCE [LARGE SCALE GENOMIC DNA]</scope>
    <source>
        <strain evidence="3">0127_4</strain>
    </source>
</reference>
<evidence type="ECO:0008006" key="4">
    <source>
        <dbReference type="Google" id="ProtNLM"/>
    </source>
</evidence>
<keyword evidence="3" id="KW-1185">Reference proteome</keyword>
<dbReference type="KEGG" id="tsv:DSM104635_00425"/>
<protein>
    <recommendedName>
        <fullName evidence="4">Translocation protein TolB</fullName>
    </recommendedName>
</protein>
<feature type="chain" id="PRO_5026014550" description="Translocation protein TolB" evidence="1">
    <location>
        <begin position="24"/>
        <end position="1027"/>
    </location>
</feature>